<sequence length="92" mass="9492">MQGCVQGSTPSPPAALGLLRTCVQGAAAAIVGPLGSLLARVRICLPSGPGRTAASLKNCLDSEMGTEDAHLFSIHWMSKVNRALNQAMMCLA</sequence>
<dbReference type="Proteomes" id="UP001066276">
    <property type="component" value="Chromosome 4_1"/>
</dbReference>
<comment type="caution">
    <text evidence="1">The sequence shown here is derived from an EMBL/GenBank/DDBJ whole genome shotgun (WGS) entry which is preliminary data.</text>
</comment>
<keyword evidence="2" id="KW-1185">Reference proteome</keyword>
<dbReference type="EMBL" id="JANPWB010000007">
    <property type="protein sequence ID" value="KAJ1171697.1"/>
    <property type="molecule type" value="Genomic_DNA"/>
</dbReference>
<protein>
    <submittedName>
        <fullName evidence="1">Uncharacterized protein</fullName>
    </submittedName>
</protein>
<evidence type="ECO:0000313" key="1">
    <source>
        <dbReference type="EMBL" id="KAJ1171697.1"/>
    </source>
</evidence>
<gene>
    <name evidence="1" type="ORF">NDU88_003555</name>
</gene>
<proteinExistence type="predicted"/>
<accession>A0AAV7T556</accession>
<organism evidence="1 2">
    <name type="scientific">Pleurodeles waltl</name>
    <name type="common">Iberian ribbed newt</name>
    <dbReference type="NCBI Taxonomy" id="8319"/>
    <lineage>
        <taxon>Eukaryota</taxon>
        <taxon>Metazoa</taxon>
        <taxon>Chordata</taxon>
        <taxon>Craniata</taxon>
        <taxon>Vertebrata</taxon>
        <taxon>Euteleostomi</taxon>
        <taxon>Amphibia</taxon>
        <taxon>Batrachia</taxon>
        <taxon>Caudata</taxon>
        <taxon>Salamandroidea</taxon>
        <taxon>Salamandridae</taxon>
        <taxon>Pleurodelinae</taxon>
        <taxon>Pleurodeles</taxon>
    </lineage>
</organism>
<reference evidence="1" key="1">
    <citation type="journal article" date="2022" name="bioRxiv">
        <title>Sequencing and chromosome-scale assembly of the giantPleurodeles waltlgenome.</title>
        <authorList>
            <person name="Brown T."/>
            <person name="Elewa A."/>
            <person name="Iarovenko S."/>
            <person name="Subramanian E."/>
            <person name="Araus A.J."/>
            <person name="Petzold A."/>
            <person name="Susuki M."/>
            <person name="Suzuki K.-i.T."/>
            <person name="Hayashi T."/>
            <person name="Toyoda A."/>
            <person name="Oliveira C."/>
            <person name="Osipova E."/>
            <person name="Leigh N.D."/>
            <person name="Simon A."/>
            <person name="Yun M.H."/>
        </authorList>
    </citation>
    <scope>NUCLEOTIDE SEQUENCE</scope>
    <source>
        <strain evidence="1">20211129_DDA</strain>
        <tissue evidence="1">Liver</tissue>
    </source>
</reference>
<dbReference type="AlphaFoldDB" id="A0AAV7T556"/>
<evidence type="ECO:0000313" key="2">
    <source>
        <dbReference type="Proteomes" id="UP001066276"/>
    </source>
</evidence>
<name>A0AAV7T556_PLEWA</name>